<evidence type="ECO:0000256" key="1">
    <source>
        <dbReference type="ARBA" id="ARBA00001946"/>
    </source>
</evidence>
<evidence type="ECO:0000256" key="8">
    <source>
        <dbReference type="ARBA" id="ARBA00022842"/>
    </source>
</evidence>
<dbReference type="GO" id="GO:0006400">
    <property type="term" value="P:tRNA modification"/>
    <property type="evidence" value="ECO:0007669"/>
    <property type="project" value="TreeGrafter"/>
</dbReference>
<name>A0A3L7JFN2_9HYPH</name>
<evidence type="ECO:0000256" key="9">
    <source>
        <dbReference type="ARBA" id="ARBA00049563"/>
    </source>
</evidence>
<feature type="site" description="Interaction with substrate tRNA" evidence="10">
    <location>
        <position position="109"/>
    </location>
</feature>
<feature type="binding site" evidence="10">
    <location>
        <begin position="19"/>
        <end position="26"/>
    </location>
    <ligand>
        <name>ATP</name>
        <dbReference type="ChEBI" id="CHEBI:30616"/>
    </ligand>
</feature>
<feature type="region of interest" description="Interaction with substrate tRNA" evidence="10">
    <location>
        <begin position="167"/>
        <end position="171"/>
    </location>
</feature>
<gene>
    <name evidence="10 14" type="primary">miaA</name>
    <name evidence="14" type="ORF">D8780_07975</name>
</gene>
<feature type="site" description="Interaction with substrate tRNA" evidence="10">
    <location>
        <position position="131"/>
    </location>
</feature>
<dbReference type="EMBL" id="RCWN01000001">
    <property type="protein sequence ID" value="RLQ89496.1"/>
    <property type="molecule type" value="Genomic_DNA"/>
</dbReference>
<dbReference type="Pfam" id="PF01715">
    <property type="entry name" value="IPPT"/>
    <property type="match status" value="1"/>
</dbReference>
<evidence type="ECO:0000256" key="12">
    <source>
        <dbReference type="RuleBase" id="RU003784"/>
    </source>
</evidence>
<feature type="region of interest" description="Interaction with substrate tRNA" evidence="10">
    <location>
        <begin position="44"/>
        <end position="47"/>
    </location>
</feature>
<evidence type="ECO:0000256" key="5">
    <source>
        <dbReference type="ARBA" id="ARBA00022694"/>
    </source>
</evidence>
<evidence type="ECO:0000256" key="6">
    <source>
        <dbReference type="ARBA" id="ARBA00022741"/>
    </source>
</evidence>
<comment type="caution">
    <text evidence="10">Lacks conserved residue(s) required for the propagation of feature annotation.</text>
</comment>
<sequence length="305" mass="33749">MDSMRSDGGVHGDTTLIAGPTASGKTALAVALARESGAAIVNADSMQVYDVLYRLTARPNDDELAAAPHHLFGHVPPSQTYSTGQWLRDVQDLLSGPLANRPVIFVGGTGLYFRALEGGLSEMPAVPDAIRESWRVRLKEEGPETLHSQLDEIDPLAAAAIGARDGQRIVRALEIFEATGVPLSEHQKKKGPSLLEPARTRRIVMLPEREWLRQRIADRFRIMISEGAIEEVRHLLSLDLDASLPAMKAIGVRPIAALLKNELSQEEAVEQSIHATRQYAKRQQTWFRTQLGDNWQRFDTLEELV</sequence>
<keyword evidence="8 10" id="KW-0460">Magnesium</keyword>
<comment type="cofactor">
    <cofactor evidence="1 10">
        <name>Mg(2+)</name>
        <dbReference type="ChEBI" id="CHEBI:18420"/>
    </cofactor>
</comment>
<keyword evidence="5 10" id="KW-0819">tRNA processing</keyword>
<dbReference type="InterPro" id="IPR018022">
    <property type="entry name" value="IPT"/>
</dbReference>
<evidence type="ECO:0000256" key="7">
    <source>
        <dbReference type="ARBA" id="ARBA00022840"/>
    </source>
</evidence>
<dbReference type="SUPFAM" id="SSF52540">
    <property type="entry name" value="P-loop containing nucleoside triphosphate hydrolases"/>
    <property type="match status" value="2"/>
</dbReference>
<feature type="binding site" evidence="10">
    <location>
        <begin position="21"/>
        <end position="26"/>
    </location>
    <ligand>
        <name>substrate</name>
    </ligand>
</feature>
<dbReference type="PANTHER" id="PTHR11088:SF60">
    <property type="entry name" value="TRNA DIMETHYLALLYLTRANSFERASE"/>
    <property type="match status" value="1"/>
</dbReference>
<dbReference type="PANTHER" id="PTHR11088">
    <property type="entry name" value="TRNA DIMETHYLALLYLTRANSFERASE"/>
    <property type="match status" value="1"/>
</dbReference>
<dbReference type="EC" id="2.5.1.75" evidence="10"/>
<keyword evidence="4 10" id="KW-0808">Transferase</keyword>
<dbReference type="AlphaFoldDB" id="A0A3L7JFN2"/>
<evidence type="ECO:0000256" key="3">
    <source>
        <dbReference type="ARBA" id="ARBA00005842"/>
    </source>
</evidence>
<dbReference type="InterPro" id="IPR039657">
    <property type="entry name" value="Dimethylallyltransferase"/>
</dbReference>
<keyword evidence="7 10" id="KW-0067">ATP-binding</keyword>
<dbReference type="Proteomes" id="UP000281094">
    <property type="component" value="Unassembled WGS sequence"/>
</dbReference>
<reference evidence="14 15" key="1">
    <citation type="submission" date="2018-10" db="EMBL/GenBank/DDBJ databases">
        <title>Notoacmeibacter sp. M2BS9Y-3-1, whole genome shotgun sequence.</title>
        <authorList>
            <person name="Tuo L."/>
        </authorList>
    </citation>
    <scope>NUCLEOTIDE SEQUENCE [LARGE SCALE GENOMIC DNA]</scope>
    <source>
        <strain evidence="14 15">M2BS9Y-3-1</strain>
    </source>
</reference>
<dbReference type="Gene3D" id="3.40.50.300">
    <property type="entry name" value="P-loop containing nucleotide triphosphate hydrolases"/>
    <property type="match status" value="1"/>
</dbReference>
<dbReference type="NCBIfam" id="TIGR00174">
    <property type="entry name" value="miaA"/>
    <property type="match status" value="1"/>
</dbReference>
<dbReference type="HAMAP" id="MF_00185">
    <property type="entry name" value="IPP_trans"/>
    <property type="match status" value="1"/>
</dbReference>
<dbReference type="Gene3D" id="1.10.20.140">
    <property type="match status" value="1"/>
</dbReference>
<keyword evidence="15" id="KW-1185">Reference proteome</keyword>
<evidence type="ECO:0000313" key="15">
    <source>
        <dbReference type="Proteomes" id="UP000281094"/>
    </source>
</evidence>
<proteinExistence type="inferred from homology"/>
<evidence type="ECO:0000256" key="11">
    <source>
        <dbReference type="RuleBase" id="RU003783"/>
    </source>
</evidence>
<dbReference type="InterPro" id="IPR027417">
    <property type="entry name" value="P-loop_NTPase"/>
</dbReference>
<protein>
    <recommendedName>
        <fullName evidence="10">tRNA dimethylallyltransferase</fullName>
        <ecNumber evidence="10">2.5.1.75</ecNumber>
    </recommendedName>
    <alternativeName>
        <fullName evidence="10">Dimethylallyl diphosphate:tRNA dimethylallyltransferase</fullName>
        <shortName evidence="10">DMAPP:tRNA dimethylallyltransferase</shortName>
        <shortName evidence="10">DMATase</shortName>
    </alternativeName>
    <alternativeName>
        <fullName evidence="10">Isopentenyl-diphosphate:tRNA isopentenyltransferase</fullName>
        <shortName evidence="10">IPP transferase</shortName>
        <shortName evidence="10">IPPT</shortName>
        <shortName evidence="10">IPTase</shortName>
    </alternativeName>
</protein>
<dbReference type="FunFam" id="1.10.20.140:FF:000001">
    <property type="entry name" value="tRNA dimethylallyltransferase"/>
    <property type="match status" value="1"/>
</dbReference>
<evidence type="ECO:0000313" key="14">
    <source>
        <dbReference type="EMBL" id="RLQ89496.1"/>
    </source>
</evidence>
<evidence type="ECO:0000256" key="13">
    <source>
        <dbReference type="RuleBase" id="RU003785"/>
    </source>
</evidence>
<evidence type="ECO:0000256" key="4">
    <source>
        <dbReference type="ARBA" id="ARBA00022679"/>
    </source>
</evidence>
<evidence type="ECO:0000256" key="10">
    <source>
        <dbReference type="HAMAP-Rule" id="MF_00185"/>
    </source>
</evidence>
<organism evidence="14 15">
    <name type="scientific">Notoacmeibacter ruber</name>
    <dbReference type="NCBI Taxonomy" id="2670375"/>
    <lineage>
        <taxon>Bacteria</taxon>
        <taxon>Pseudomonadati</taxon>
        <taxon>Pseudomonadota</taxon>
        <taxon>Alphaproteobacteria</taxon>
        <taxon>Hyphomicrobiales</taxon>
        <taxon>Notoacmeibacteraceae</taxon>
        <taxon>Notoacmeibacter</taxon>
    </lineage>
</organism>
<dbReference type="GO" id="GO:0052381">
    <property type="term" value="F:tRNA dimethylallyltransferase activity"/>
    <property type="evidence" value="ECO:0007669"/>
    <property type="project" value="UniProtKB-UniRule"/>
</dbReference>
<dbReference type="GO" id="GO:0005524">
    <property type="term" value="F:ATP binding"/>
    <property type="evidence" value="ECO:0007669"/>
    <property type="project" value="UniProtKB-UniRule"/>
</dbReference>
<comment type="caution">
    <text evidence="14">The sequence shown here is derived from an EMBL/GenBank/DDBJ whole genome shotgun (WGS) entry which is preliminary data.</text>
</comment>
<comment type="subunit">
    <text evidence="10">Monomer.</text>
</comment>
<comment type="similarity">
    <text evidence="3 10 13">Belongs to the IPP transferase family.</text>
</comment>
<accession>A0A3L7JFN2</accession>
<comment type="function">
    <text evidence="2 10 12">Catalyzes the transfer of a dimethylallyl group onto the adenine at position 37 in tRNAs that read codons beginning with uridine, leading to the formation of N6-(dimethylallyl)adenosine (i(6)A).</text>
</comment>
<comment type="catalytic activity">
    <reaction evidence="9 10 11">
        <text>adenosine(37) in tRNA + dimethylallyl diphosphate = N(6)-dimethylallyladenosine(37) in tRNA + diphosphate</text>
        <dbReference type="Rhea" id="RHEA:26482"/>
        <dbReference type="Rhea" id="RHEA-COMP:10162"/>
        <dbReference type="Rhea" id="RHEA-COMP:10375"/>
        <dbReference type="ChEBI" id="CHEBI:33019"/>
        <dbReference type="ChEBI" id="CHEBI:57623"/>
        <dbReference type="ChEBI" id="CHEBI:74411"/>
        <dbReference type="ChEBI" id="CHEBI:74415"/>
        <dbReference type="EC" id="2.5.1.75"/>
    </reaction>
</comment>
<keyword evidence="6 10" id="KW-0547">Nucleotide-binding</keyword>
<evidence type="ECO:0000256" key="2">
    <source>
        <dbReference type="ARBA" id="ARBA00003213"/>
    </source>
</evidence>